<feature type="compositionally biased region" description="Basic and acidic residues" evidence="5">
    <location>
        <begin position="57"/>
        <end position="66"/>
    </location>
</feature>
<evidence type="ECO:0000256" key="5">
    <source>
        <dbReference type="SAM" id="MobiDB-lite"/>
    </source>
</evidence>
<feature type="non-terminal residue" evidence="8">
    <location>
        <position position="1"/>
    </location>
</feature>
<proteinExistence type="predicted"/>
<dbReference type="RefSeq" id="WP_196609795.1">
    <property type="nucleotide sequence ID" value="NZ_VRYY01000351.1"/>
</dbReference>
<keyword evidence="4 6" id="KW-0472">Membrane</keyword>
<sequence>NAPAGSADGQRRPGSPRDIWDAVASVGDRWRKHSESLTRPGNGDLDGRRGHNGGPANDRDNYRDDTPDGTPNGIPDGRNAGNHGDSFPPRNGGHPDERDAPLPPWAASARSEVPWENLDRVGFFPGLYQTILRVMLAAPRFFSGVRSSGSLKRPVAFYLLVGIFQALTERLWYLMSVRAFGGFIEDPQLHAWMGSVTHDMSLPMTLLISPFTLLLQLAVLSGLYHFMIRLVEPRAADLHTTVRVISYSAAPTVLSVVPLVGPVVGSLWFVVCTFVGVKYAHRLPWSRTALAIGPLLGLGFALTVQLLRMLMSSAPM</sequence>
<keyword evidence="2 6" id="KW-0812">Transmembrane</keyword>
<dbReference type="Pfam" id="PF04893">
    <property type="entry name" value="Yip1"/>
    <property type="match status" value="1"/>
</dbReference>
<comment type="subcellular location">
    <subcellularLocation>
        <location evidence="1">Membrane</location>
        <topology evidence="1">Multi-pass membrane protein</topology>
    </subcellularLocation>
</comment>
<feature type="transmembrane region" description="Helical" evidence="6">
    <location>
        <begin position="202"/>
        <end position="224"/>
    </location>
</feature>
<dbReference type="Proteomes" id="UP001194469">
    <property type="component" value="Unassembled WGS sequence"/>
</dbReference>
<dbReference type="InterPro" id="IPR006977">
    <property type="entry name" value="Yip1_dom"/>
</dbReference>
<name>A0ABS0J5G5_9BACT</name>
<accession>A0ABS0J5G5</accession>
<organism evidence="8 9">
    <name type="scientific">Nitratidesulfovibrio oxamicus</name>
    <dbReference type="NCBI Taxonomy" id="32016"/>
    <lineage>
        <taxon>Bacteria</taxon>
        <taxon>Pseudomonadati</taxon>
        <taxon>Thermodesulfobacteriota</taxon>
        <taxon>Desulfovibrionia</taxon>
        <taxon>Desulfovibrionales</taxon>
        <taxon>Desulfovibrionaceae</taxon>
        <taxon>Nitratidesulfovibrio</taxon>
    </lineage>
</organism>
<evidence type="ECO:0000256" key="3">
    <source>
        <dbReference type="ARBA" id="ARBA00022989"/>
    </source>
</evidence>
<comment type="caution">
    <text evidence="8">The sequence shown here is derived from an EMBL/GenBank/DDBJ whole genome shotgun (WGS) entry which is preliminary data.</text>
</comment>
<feature type="transmembrane region" description="Helical" evidence="6">
    <location>
        <begin position="155"/>
        <end position="173"/>
    </location>
</feature>
<evidence type="ECO:0000256" key="4">
    <source>
        <dbReference type="ARBA" id="ARBA00023136"/>
    </source>
</evidence>
<evidence type="ECO:0000313" key="8">
    <source>
        <dbReference type="EMBL" id="MBG3877705.1"/>
    </source>
</evidence>
<gene>
    <name evidence="8" type="ORF">FVW20_11945</name>
</gene>
<keyword evidence="9" id="KW-1185">Reference proteome</keyword>
<protein>
    <submittedName>
        <fullName evidence="8">YIP1 family protein</fullName>
    </submittedName>
</protein>
<reference evidence="8 9" key="1">
    <citation type="submission" date="2019-08" db="EMBL/GenBank/DDBJ databases">
        <authorList>
            <person name="Luo N."/>
        </authorList>
    </citation>
    <scope>NUCLEOTIDE SEQUENCE [LARGE SCALE GENOMIC DNA]</scope>
    <source>
        <strain evidence="8 9">NCIMB 9442</strain>
    </source>
</reference>
<evidence type="ECO:0000256" key="1">
    <source>
        <dbReference type="ARBA" id="ARBA00004141"/>
    </source>
</evidence>
<evidence type="ECO:0000313" key="9">
    <source>
        <dbReference type="Proteomes" id="UP001194469"/>
    </source>
</evidence>
<feature type="transmembrane region" description="Helical" evidence="6">
    <location>
        <begin position="289"/>
        <end position="310"/>
    </location>
</feature>
<evidence type="ECO:0000259" key="7">
    <source>
        <dbReference type="Pfam" id="PF04893"/>
    </source>
</evidence>
<dbReference type="EMBL" id="VRYY01000351">
    <property type="protein sequence ID" value="MBG3877705.1"/>
    <property type="molecule type" value="Genomic_DNA"/>
</dbReference>
<evidence type="ECO:0000256" key="6">
    <source>
        <dbReference type="SAM" id="Phobius"/>
    </source>
</evidence>
<feature type="region of interest" description="Disordered" evidence="5">
    <location>
        <begin position="1"/>
        <end position="104"/>
    </location>
</feature>
<feature type="domain" description="Yip1" evidence="7">
    <location>
        <begin position="137"/>
        <end position="304"/>
    </location>
</feature>
<keyword evidence="3 6" id="KW-1133">Transmembrane helix</keyword>
<feature type="transmembrane region" description="Helical" evidence="6">
    <location>
        <begin position="253"/>
        <end position="277"/>
    </location>
</feature>
<evidence type="ECO:0000256" key="2">
    <source>
        <dbReference type="ARBA" id="ARBA00022692"/>
    </source>
</evidence>